<evidence type="ECO:0000313" key="4">
    <source>
        <dbReference type="EMBL" id="GGZ30192.1"/>
    </source>
</evidence>
<evidence type="ECO:0000313" key="5">
    <source>
        <dbReference type="Proteomes" id="UP000662572"/>
    </source>
</evidence>
<evidence type="ECO:0000256" key="1">
    <source>
        <dbReference type="ARBA" id="ARBA00022603"/>
    </source>
</evidence>
<reference evidence="4" key="2">
    <citation type="submission" date="2020-09" db="EMBL/GenBank/DDBJ databases">
        <authorList>
            <person name="Sun Q."/>
            <person name="Kim S."/>
        </authorList>
    </citation>
    <scope>NUCLEOTIDE SEQUENCE</scope>
    <source>
        <strain evidence="4">KCTC 32296</strain>
    </source>
</reference>
<accession>A0A918US15</accession>
<keyword evidence="2" id="KW-0949">S-adenosyl-L-methionine</keyword>
<dbReference type="GO" id="GO:0032259">
    <property type="term" value="P:methylation"/>
    <property type="evidence" value="ECO:0007669"/>
    <property type="project" value="UniProtKB-KW"/>
</dbReference>
<evidence type="ECO:0000259" key="3">
    <source>
        <dbReference type="Pfam" id="PF05175"/>
    </source>
</evidence>
<comment type="caution">
    <text evidence="4">The sequence shown here is derived from an EMBL/GenBank/DDBJ whole genome shotgun (WGS) entry which is preliminary data.</text>
</comment>
<gene>
    <name evidence="4" type="ORF">GCM10011273_15520</name>
</gene>
<dbReference type="Gene3D" id="3.40.50.150">
    <property type="entry name" value="Vaccinia Virus protein VP39"/>
    <property type="match status" value="1"/>
</dbReference>
<dbReference type="InterPro" id="IPR050210">
    <property type="entry name" value="tRNA_Adenine-N(6)_MTase"/>
</dbReference>
<keyword evidence="1 4" id="KW-0808">Transferase</keyword>
<dbReference type="Pfam" id="PF05175">
    <property type="entry name" value="MTS"/>
    <property type="match status" value="1"/>
</dbReference>
<keyword evidence="5" id="KW-1185">Reference proteome</keyword>
<dbReference type="PANTHER" id="PTHR47739:SF1">
    <property type="entry name" value="TRNA1(VAL) (ADENINE(37)-N6)-METHYLTRANSFERASE"/>
    <property type="match status" value="1"/>
</dbReference>
<dbReference type="CDD" id="cd02440">
    <property type="entry name" value="AdoMet_MTases"/>
    <property type="match status" value="1"/>
</dbReference>
<dbReference type="PANTHER" id="PTHR47739">
    <property type="entry name" value="TRNA1(VAL) (ADENINE(37)-N6)-METHYLTRANSFERASE"/>
    <property type="match status" value="1"/>
</dbReference>
<dbReference type="SUPFAM" id="SSF53335">
    <property type="entry name" value="S-adenosyl-L-methionine-dependent methyltransferases"/>
    <property type="match status" value="1"/>
</dbReference>
<name>A0A918US15_9CAUL</name>
<reference evidence="4" key="1">
    <citation type="journal article" date="2014" name="Int. J. Syst. Evol. Microbiol.">
        <title>Complete genome sequence of Corynebacterium casei LMG S-19264T (=DSM 44701T), isolated from a smear-ripened cheese.</title>
        <authorList>
            <consortium name="US DOE Joint Genome Institute (JGI-PGF)"/>
            <person name="Walter F."/>
            <person name="Albersmeier A."/>
            <person name="Kalinowski J."/>
            <person name="Ruckert C."/>
        </authorList>
    </citation>
    <scope>NUCLEOTIDE SEQUENCE</scope>
    <source>
        <strain evidence="4">KCTC 32296</strain>
    </source>
</reference>
<dbReference type="InterPro" id="IPR007848">
    <property type="entry name" value="Small_mtfrase_dom"/>
</dbReference>
<evidence type="ECO:0000256" key="2">
    <source>
        <dbReference type="ARBA" id="ARBA00022691"/>
    </source>
</evidence>
<dbReference type="GO" id="GO:0008168">
    <property type="term" value="F:methyltransferase activity"/>
    <property type="evidence" value="ECO:0007669"/>
    <property type="project" value="UniProtKB-KW"/>
</dbReference>
<keyword evidence="1 4" id="KW-0489">Methyltransferase</keyword>
<feature type="domain" description="Methyltransferase small" evidence="3">
    <location>
        <begin position="56"/>
        <end position="137"/>
    </location>
</feature>
<proteinExistence type="predicted"/>
<dbReference type="InterPro" id="IPR029063">
    <property type="entry name" value="SAM-dependent_MTases_sf"/>
</dbReference>
<dbReference type="RefSeq" id="WP_189485790.1">
    <property type="nucleotide sequence ID" value="NZ_BMZB01000001.1"/>
</dbReference>
<protein>
    <submittedName>
        <fullName evidence="4">Methyltransferase</fullName>
    </submittedName>
</protein>
<organism evidence="4 5">
    <name type="scientific">Asticcacaulis endophyticus</name>
    <dbReference type="NCBI Taxonomy" id="1395890"/>
    <lineage>
        <taxon>Bacteria</taxon>
        <taxon>Pseudomonadati</taxon>
        <taxon>Pseudomonadota</taxon>
        <taxon>Alphaproteobacteria</taxon>
        <taxon>Caulobacterales</taxon>
        <taxon>Caulobacteraceae</taxon>
        <taxon>Asticcacaulis</taxon>
    </lineage>
</organism>
<dbReference type="AlphaFoldDB" id="A0A918US15"/>
<sequence>MEDLSPDLPSGVVETTLLNGRVDLWQPAKGYRIGMDGALLAAAAAGVLAEDRVKPVRVLELGCGVGGVMLSLYKRCPQVVATGIERELQSFELLQENIKRNDPAARHTAISGDIGKGFKSFGLERFDMVMSNPPYFDDPTLLRAPHELKRPAWIADDGLSAWTEFAQGSVKDGGEILFVHRADRLFDLLNGLSGRCGSFIIRPIQPFADQPAKRVIVRAKRLGKAPLKLLPPLILHDKGDRKHTPEVEAILRGEAVLKWA</sequence>
<dbReference type="Proteomes" id="UP000662572">
    <property type="component" value="Unassembled WGS sequence"/>
</dbReference>
<dbReference type="EMBL" id="BMZB01000001">
    <property type="protein sequence ID" value="GGZ30192.1"/>
    <property type="molecule type" value="Genomic_DNA"/>
</dbReference>